<evidence type="ECO:0000313" key="2">
    <source>
        <dbReference type="EMBL" id="CAF0992096.1"/>
    </source>
</evidence>
<name>A0A814G5S8_9BILA</name>
<evidence type="ECO:0000313" key="1">
    <source>
        <dbReference type="EMBL" id="CAF0948965.1"/>
    </source>
</evidence>
<gene>
    <name evidence="2" type="ORF">JXQ802_LOCUS13724</name>
    <name evidence="1" type="ORF">PYM288_LOCUS12017</name>
</gene>
<dbReference type="EMBL" id="CAJNOL010000299">
    <property type="protein sequence ID" value="CAF0992096.1"/>
    <property type="molecule type" value="Genomic_DNA"/>
</dbReference>
<evidence type="ECO:0000313" key="3">
    <source>
        <dbReference type="Proteomes" id="UP000663870"/>
    </source>
</evidence>
<dbReference type="EMBL" id="CAJNOH010000216">
    <property type="protein sequence ID" value="CAF0948965.1"/>
    <property type="molecule type" value="Genomic_DNA"/>
</dbReference>
<protein>
    <submittedName>
        <fullName evidence="2">Uncharacterized protein</fullName>
    </submittedName>
</protein>
<proteinExistence type="predicted"/>
<dbReference type="Proteomes" id="UP000663854">
    <property type="component" value="Unassembled WGS sequence"/>
</dbReference>
<accession>A0A814G5S8</accession>
<comment type="caution">
    <text evidence="2">The sequence shown here is derived from an EMBL/GenBank/DDBJ whole genome shotgun (WGS) entry which is preliminary data.</text>
</comment>
<keyword evidence="3" id="KW-1185">Reference proteome</keyword>
<reference evidence="2" key="1">
    <citation type="submission" date="2021-02" db="EMBL/GenBank/DDBJ databases">
        <authorList>
            <person name="Nowell W R."/>
        </authorList>
    </citation>
    <scope>NUCLEOTIDE SEQUENCE</scope>
</reference>
<dbReference type="AlphaFoldDB" id="A0A814G5S8"/>
<sequence length="69" mass="7761">MIDGILSSSTTDRLWKTAFDRRGGTQFLNVCLFKKADMKTLEDINDDEQDLDTVSSIVNTLINKNCCSN</sequence>
<organism evidence="2 3">
    <name type="scientific">Rotaria sordida</name>
    <dbReference type="NCBI Taxonomy" id="392033"/>
    <lineage>
        <taxon>Eukaryota</taxon>
        <taxon>Metazoa</taxon>
        <taxon>Spiralia</taxon>
        <taxon>Gnathifera</taxon>
        <taxon>Rotifera</taxon>
        <taxon>Eurotatoria</taxon>
        <taxon>Bdelloidea</taxon>
        <taxon>Philodinida</taxon>
        <taxon>Philodinidae</taxon>
        <taxon>Rotaria</taxon>
    </lineage>
</organism>
<dbReference type="Proteomes" id="UP000663870">
    <property type="component" value="Unassembled WGS sequence"/>
</dbReference>